<feature type="transmembrane region" description="Helical" evidence="2">
    <location>
        <begin position="61"/>
        <end position="78"/>
    </location>
</feature>
<keyword evidence="2" id="KW-0812">Transmembrane</keyword>
<sequence length="119" mass="12326">MKREMKRAGSGTRTRTARGGRQGEACRPPAGGGGPRRWLFSVGAMVPLLAASFIGEYRVRMGAVVAAVTVALVVFGGWGRAGRRAGGAVGGEGFGWGVAGYGCNVWVDEVDWVQGALSN</sequence>
<reference evidence="3" key="1">
    <citation type="submission" date="2020-07" db="EMBL/GenBank/DDBJ databases">
        <title>Ethylene signaling mediates host invasion by parasitic plants.</title>
        <authorList>
            <person name="Yoshida S."/>
        </authorList>
    </citation>
    <scope>NUCLEOTIDE SEQUENCE</scope>
    <source>
        <strain evidence="3">Okayama</strain>
    </source>
</reference>
<keyword evidence="2" id="KW-1133">Transmembrane helix</keyword>
<dbReference type="AlphaFoldDB" id="A0A830CKK5"/>
<feature type="transmembrane region" description="Helical" evidence="2">
    <location>
        <begin position="38"/>
        <end position="55"/>
    </location>
</feature>
<accession>A0A830CKK5</accession>
<evidence type="ECO:0000313" key="3">
    <source>
        <dbReference type="EMBL" id="GFP97798.1"/>
    </source>
</evidence>
<dbReference type="EMBL" id="BMAC01000503">
    <property type="protein sequence ID" value="GFP97798.1"/>
    <property type="molecule type" value="Genomic_DNA"/>
</dbReference>
<organism evidence="3 4">
    <name type="scientific">Phtheirospermum japonicum</name>
    <dbReference type="NCBI Taxonomy" id="374723"/>
    <lineage>
        <taxon>Eukaryota</taxon>
        <taxon>Viridiplantae</taxon>
        <taxon>Streptophyta</taxon>
        <taxon>Embryophyta</taxon>
        <taxon>Tracheophyta</taxon>
        <taxon>Spermatophyta</taxon>
        <taxon>Magnoliopsida</taxon>
        <taxon>eudicotyledons</taxon>
        <taxon>Gunneridae</taxon>
        <taxon>Pentapetalae</taxon>
        <taxon>asterids</taxon>
        <taxon>lamiids</taxon>
        <taxon>Lamiales</taxon>
        <taxon>Orobanchaceae</taxon>
        <taxon>Orobanchaceae incertae sedis</taxon>
        <taxon>Phtheirospermum</taxon>
    </lineage>
</organism>
<gene>
    <name evidence="3" type="ORF">PHJA_001923900</name>
</gene>
<keyword evidence="4" id="KW-1185">Reference proteome</keyword>
<evidence type="ECO:0000256" key="2">
    <source>
        <dbReference type="SAM" id="Phobius"/>
    </source>
</evidence>
<feature type="compositionally biased region" description="Low complexity" evidence="1">
    <location>
        <begin position="8"/>
        <end position="29"/>
    </location>
</feature>
<dbReference type="Proteomes" id="UP000653305">
    <property type="component" value="Unassembled WGS sequence"/>
</dbReference>
<feature type="region of interest" description="Disordered" evidence="1">
    <location>
        <begin position="1"/>
        <end position="35"/>
    </location>
</feature>
<evidence type="ECO:0000313" key="4">
    <source>
        <dbReference type="Proteomes" id="UP000653305"/>
    </source>
</evidence>
<protein>
    <submittedName>
        <fullName evidence="3">Vacuolar iron transporter homolog 4</fullName>
    </submittedName>
</protein>
<comment type="caution">
    <text evidence="3">The sequence shown here is derived from an EMBL/GenBank/DDBJ whole genome shotgun (WGS) entry which is preliminary data.</text>
</comment>
<proteinExistence type="predicted"/>
<name>A0A830CKK5_9LAMI</name>
<keyword evidence="2" id="KW-0472">Membrane</keyword>
<evidence type="ECO:0000256" key="1">
    <source>
        <dbReference type="SAM" id="MobiDB-lite"/>
    </source>
</evidence>